<evidence type="ECO:0000313" key="2">
    <source>
        <dbReference type="EMBL" id="KAL3311783.1"/>
    </source>
</evidence>
<dbReference type="InterPro" id="IPR037518">
    <property type="entry name" value="MPN"/>
</dbReference>
<gene>
    <name evidence="2" type="primary">BRCC3</name>
    <name evidence="2" type="ORF">Ciccas_009631</name>
</gene>
<proteinExistence type="predicted"/>
<dbReference type="AlphaFoldDB" id="A0ABD2PWG1"/>
<comment type="caution">
    <text evidence="2">The sequence shown here is derived from an EMBL/GenBank/DDBJ whole genome shotgun (WGS) entry which is preliminary data.</text>
</comment>
<keyword evidence="3" id="KW-1185">Reference proteome</keyword>
<organism evidence="2 3">
    <name type="scientific">Cichlidogyrus casuarinus</name>
    <dbReference type="NCBI Taxonomy" id="1844966"/>
    <lineage>
        <taxon>Eukaryota</taxon>
        <taxon>Metazoa</taxon>
        <taxon>Spiralia</taxon>
        <taxon>Lophotrochozoa</taxon>
        <taxon>Platyhelminthes</taxon>
        <taxon>Monogenea</taxon>
        <taxon>Monopisthocotylea</taxon>
        <taxon>Dactylogyridea</taxon>
        <taxon>Ancyrocephalidae</taxon>
        <taxon>Cichlidogyrus</taxon>
    </lineage>
</organism>
<dbReference type="InterPro" id="IPR050242">
    <property type="entry name" value="JAMM_MPN+_peptidase_M67A"/>
</dbReference>
<reference evidence="2 3" key="1">
    <citation type="submission" date="2024-11" db="EMBL/GenBank/DDBJ databases">
        <title>Adaptive evolution of stress response genes in parasites aligns with host niche diversity.</title>
        <authorList>
            <person name="Hahn C."/>
            <person name="Resl P."/>
        </authorList>
    </citation>
    <scope>NUCLEOTIDE SEQUENCE [LARGE SCALE GENOMIC DNA]</scope>
    <source>
        <strain evidence="2">EGGRZ-B1_66</strain>
        <tissue evidence="2">Body</tissue>
    </source>
</reference>
<dbReference type="Pfam" id="PF01398">
    <property type="entry name" value="JAB"/>
    <property type="match status" value="1"/>
</dbReference>
<dbReference type="PROSITE" id="PS50249">
    <property type="entry name" value="MPN"/>
    <property type="match status" value="1"/>
</dbReference>
<dbReference type="Gene3D" id="3.40.140.10">
    <property type="entry name" value="Cytidine Deaminase, domain 2"/>
    <property type="match status" value="1"/>
</dbReference>
<dbReference type="EMBL" id="JBJKFK010002017">
    <property type="protein sequence ID" value="KAL3311783.1"/>
    <property type="molecule type" value="Genomic_DNA"/>
</dbReference>
<dbReference type="SUPFAM" id="SSF102712">
    <property type="entry name" value="JAB1/MPN domain"/>
    <property type="match status" value="1"/>
</dbReference>
<sequence>MDNSQIRQVKVNSVAYKTICTHAYTSENEEIAGLLAGEVSSDRNWHIKLAIPLARLFKAKDRVEISDNQLIETMQMVQTEGLKMNMPKLRIVGWYHSHPHISVWPSHVDLQTQATYQLMDRDFIGLIVSVFSRTQNSDIPEISELCAFQDDKRAGVYYTVEILEDFNNTINGFNQLNTIPRLLLQEANTDLPISDNSVDKDQYPISQGSQVLNKVDDDFVIREYDALYKMLSKNYVSGCVLLPMRNIYQKWVLSLRDQVENLKLRLEQTN</sequence>
<feature type="domain" description="MPN" evidence="1">
    <location>
        <begin position="9"/>
        <end position="150"/>
    </location>
</feature>
<accession>A0ABD2PWG1</accession>
<name>A0ABD2PWG1_9PLAT</name>
<evidence type="ECO:0000259" key="1">
    <source>
        <dbReference type="PROSITE" id="PS50249"/>
    </source>
</evidence>
<evidence type="ECO:0000313" key="3">
    <source>
        <dbReference type="Proteomes" id="UP001626550"/>
    </source>
</evidence>
<dbReference type="InterPro" id="IPR000555">
    <property type="entry name" value="JAMM/MPN+_dom"/>
</dbReference>
<dbReference type="SMART" id="SM00232">
    <property type="entry name" value="JAB_MPN"/>
    <property type="match status" value="1"/>
</dbReference>
<protein>
    <submittedName>
        <fullName evidence="2">BRCA1 BRCA2-containing complex, subunit 3</fullName>
    </submittedName>
</protein>
<dbReference type="PANTHER" id="PTHR10410">
    <property type="entry name" value="EUKARYOTIC TRANSLATION INITIATION FACTOR 3 -RELATED"/>
    <property type="match status" value="1"/>
</dbReference>
<dbReference type="Proteomes" id="UP001626550">
    <property type="component" value="Unassembled WGS sequence"/>
</dbReference>